<dbReference type="AlphaFoldDB" id="A0A7E4UVH5"/>
<reference evidence="2" key="2">
    <citation type="submission" date="2020-10" db="UniProtKB">
        <authorList>
            <consortium name="WormBaseParasite"/>
        </authorList>
    </citation>
    <scope>IDENTIFICATION</scope>
</reference>
<sequence length="134" mass="15518">MDSDPNQHSLDTYWSKASLYNDEKQASFQLIMYNRQTKKAPMKRIRYLIHVLNSHGGANFSFEVFDESARKVARWQMPTCTNMAKLGSVWFETIVIPKLFNNGVHSVRNWISNNGDEEGRNRAACPQGLLAWRH</sequence>
<dbReference type="Proteomes" id="UP000492821">
    <property type="component" value="Unassembled WGS sequence"/>
</dbReference>
<dbReference type="WBParaSite" id="Pan_g1331.t1">
    <property type="protein sequence ID" value="Pan_g1331.t1"/>
    <property type="gene ID" value="Pan_g1331"/>
</dbReference>
<name>A0A7E4UVH5_PANRE</name>
<keyword evidence="1" id="KW-1185">Reference proteome</keyword>
<accession>A0A7E4UVH5</accession>
<evidence type="ECO:0000313" key="1">
    <source>
        <dbReference type="Proteomes" id="UP000492821"/>
    </source>
</evidence>
<evidence type="ECO:0000313" key="2">
    <source>
        <dbReference type="WBParaSite" id="Pan_g1331.t1"/>
    </source>
</evidence>
<proteinExistence type="predicted"/>
<organism evidence="1 2">
    <name type="scientific">Panagrellus redivivus</name>
    <name type="common">Microworm</name>
    <dbReference type="NCBI Taxonomy" id="6233"/>
    <lineage>
        <taxon>Eukaryota</taxon>
        <taxon>Metazoa</taxon>
        <taxon>Ecdysozoa</taxon>
        <taxon>Nematoda</taxon>
        <taxon>Chromadorea</taxon>
        <taxon>Rhabditida</taxon>
        <taxon>Tylenchina</taxon>
        <taxon>Panagrolaimomorpha</taxon>
        <taxon>Panagrolaimoidea</taxon>
        <taxon>Panagrolaimidae</taxon>
        <taxon>Panagrellus</taxon>
    </lineage>
</organism>
<protein>
    <submittedName>
        <fullName evidence="2">YTH domain-containing protein</fullName>
    </submittedName>
</protein>
<reference evidence="1" key="1">
    <citation type="journal article" date="2013" name="Genetics">
        <title>The draft genome and transcriptome of Panagrellus redivivus are shaped by the harsh demands of a free-living lifestyle.</title>
        <authorList>
            <person name="Srinivasan J."/>
            <person name="Dillman A.R."/>
            <person name="Macchietto M.G."/>
            <person name="Heikkinen L."/>
            <person name="Lakso M."/>
            <person name="Fracchia K.M."/>
            <person name="Antoshechkin I."/>
            <person name="Mortazavi A."/>
            <person name="Wong G."/>
            <person name="Sternberg P.W."/>
        </authorList>
    </citation>
    <scope>NUCLEOTIDE SEQUENCE [LARGE SCALE GENOMIC DNA]</scope>
    <source>
        <strain evidence="1">MT8872</strain>
    </source>
</reference>